<sequence length="936" mass="107418">MKSLWTFLYILLCTLVFLSQARSQHAFAVRYQFEQDTVHIRGNETFANKLLIENLTEESLELTPDAQETMSLQGLIGLPPRIQLGPKEQKRYPLKYIADRRTIHQHLQAFTIGFSSTQQIILAPPISFYTKLENQPALKIRTEQSEFFLDPAVRRVQFMVQVSNTGLVPLTLQLEFSGFPQGFELLESPGPTTLQPGAQALIPFTGRASTGGGTLDFDLRIEARDNAGLLLAHHRVRVAQAGSVQRFGQARTSIADQQNNSVALRYMDLNQFSTVYQLQAQGRLDLTPTKQLSYQVHTDYYKNLNAVNIYDTYLHYEDKKWGVQLGNIYENLDHTLSGRGIKASYKLTDKKALRVYAVDNNYMLYSQLNNLIPGAKIVAASYAFQADDQREGYAHYLHSENDFRGIRSDQWSVKAPISIGSNQQFTFEGGYSFEQAYEGGAAHGLAGGIYYQLQAGLYQLSSANYYSSPYYTGLRRGYFQSDSRIRRQLSDTKSIYGRISLMHNTPQYQSEDRGFFFRNAQQLDIYELGYQRRFKQFNVDVRPYLMVQRLENNLPMLPTSFKQRWRSSSLRTAADIQFFSVNHRASVRVDYGYTYRNTANRPLAPYHSLRVNGNYSNRFVGFSTFIQLNPYYLTDLMSSATRADYRIYSFGPNTQLNLFQGKLQSQVSAMYSYYGFSRSNNFSIQADARWHLKRNWTVTADLYYALIKNTYYYQAQMLPIPNTTSFHSRQFRIGIEKRFAAGHASRVYTLHLTFFDDQNNNGVRDNDEATPEGLLIRLDNNVAFSDHKGQVKFTQMTDGTYTLQVENNRGWTVQGPIRITVTKNKRLNIPLVKTRALTGKVYLTNAKYQADKPSLAGIRVWAVDRQGKEYSTLTDASGTYLFYLPVGAYTLSVSTEGMPFRIENPSIPIIVKEHKKTEVPDFRYQDERRKIGIKRF</sequence>
<dbReference type="EMBL" id="JBHULR010000015">
    <property type="protein sequence ID" value="MFD2549480.1"/>
    <property type="molecule type" value="Genomic_DNA"/>
</dbReference>
<evidence type="ECO:0008006" key="4">
    <source>
        <dbReference type="Google" id="ProtNLM"/>
    </source>
</evidence>
<dbReference type="RefSeq" id="WP_380905797.1">
    <property type="nucleotide sequence ID" value="NZ_JBHUEG010000012.1"/>
</dbReference>
<comment type="caution">
    <text evidence="2">The sequence shown here is derived from an EMBL/GenBank/DDBJ whole genome shotgun (WGS) entry which is preliminary data.</text>
</comment>
<evidence type="ECO:0000256" key="1">
    <source>
        <dbReference type="SAM" id="SignalP"/>
    </source>
</evidence>
<dbReference type="Gene3D" id="2.60.40.1120">
    <property type="entry name" value="Carboxypeptidase-like, regulatory domain"/>
    <property type="match status" value="1"/>
</dbReference>
<accession>A0ABW5KM79</accession>
<keyword evidence="1" id="KW-0732">Signal</keyword>
<protein>
    <recommendedName>
        <fullName evidence="4">SD-repeat containing protein B domain-containing protein</fullName>
    </recommendedName>
</protein>
<dbReference type="Gene3D" id="2.60.40.10">
    <property type="entry name" value="Immunoglobulins"/>
    <property type="match status" value="1"/>
</dbReference>
<dbReference type="Proteomes" id="UP001597545">
    <property type="component" value="Unassembled WGS sequence"/>
</dbReference>
<feature type="chain" id="PRO_5045537132" description="SD-repeat containing protein B domain-containing protein" evidence="1">
    <location>
        <begin position="29"/>
        <end position="936"/>
    </location>
</feature>
<feature type="signal peptide" evidence="1">
    <location>
        <begin position="1"/>
        <end position="28"/>
    </location>
</feature>
<dbReference type="InterPro" id="IPR008969">
    <property type="entry name" value="CarboxyPept-like_regulatory"/>
</dbReference>
<dbReference type="SUPFAM" id="SSF117074">
    <property type="entry name" value="Hypothetical protein PA1324"/>
    <property type="match status" value="1"/>
</dbReference>
<evidence type="ECO:0000313" key="3">
    <source>
        <dbReference type="Proteomes" id="UP001597545"/>
    </source>
</evidence>
<reference evidence="3" key="1">
    <citation type="journal article" date="2019" name="Int. J. Syst. Evol. Microbiol.">
        <title>The Global Catalogue of Microorganisms (GCM) 10K type strain sequencing project: providing services to taxonomists for standard genome sequencing and annotation.</title>
        <authorList>
            <consortium name="The Broad Institute Genomics Platform"/>
            <consortium name="The Broad Institute Genome Sequencing Center for Infectious Disease"/>
            <person name="Wu L."/>
            <person name="Ma J."/>
        </authorList>
    </citation>
    <scope>NUCLEOTIDE SEQUENCE [LARGE SCALE GENOMIC DNA]</scope>
    <source>
        <strain evidence="3">KCTC 42662</strain>
    </source>
</reference>
<keyword evidence="3" id="KW-1185">Reference proteome</keyword>
<organism evidence="2 3">
    <name type="scientific">Sphingobacterium suaedae</name>
    <dbReference type="NCBI Taxonomy" id="1686402"/>
    <lineage>
        <taxon>Bacteria</taxon>
        <taxon>Pseudomonadati</taxon>
        <taxon>Bacteroidota</taxon>
        <taxon>Sphingobacteriia</taxon>
        <taxon>Sphingobacteriales</taxon>
        <taxon>Sphingobacteriaceae</taxon>
        <taxon>Sphingobacterium</taxon>
    </lineage>
</organism>
<dbReference type="InterPro" id="IPR013783">
    <property type="entry name" value="Ig-like_fold"/>
</dbReference>
<name>A0ABW5KM79_9SPHI</name>
<proteinExistence type="predicted"/>
<dbReference type="SUPFAM" id="SSF49464">
    <property type="entry name" value="Carboxypeptidase regulatory domain-like"/>
    <property type="match status" value="1"/>
</dbReference>
<evidence type="ECO:0000313" key="2">
    <source>
        <dbReference type="EMBL" id="MFD2549480.1"/>
    </source>
</evidence>
<gene>
    <name evidence="2" type="ORF">ACFSR5_17660</name>
</gene>